<gene>
    <name evidence="1" type="ORF">A2Z68_02675</name>
</gene>
<accession>A0A1G2DY56</accession>
<sequence length="59" mass="7110">MRRAVYPVFGGAKRSSHNSEPFLKSHSEYLYYNKFIKRVKISRQYTYLNVFKISAKIYK</sequence>
<evidence type="ECO:0000313" key="1">
    <source>
        <dbReference type="EMBL" id="OGZ18509.1"/>
    </source>
</evidence>
<reference evidence="1 2" key="1">
    <citation type="journal article" date="2016" name="Nat. Commun.">
        <title>Thousands of microbial genomes shed light on interconnected biogeochemical processes in an aquifer system.</title>
        <authorList>
            <person name="Anantharaman K."/>
            <person name="Brown C.T."/>
            <person name="Hug L.A."/>
            <person name="Sharon I."/>
            <person name="Castelle C.J."/>
            <person name="Probst A.J."/>
            <person name="Thomas B.C."/>
            <person name="Singh A."/>
            <person name="Wilkins M.J."/>
            <person name="Karaoz U."/>
            <person name="Brodie E.L."/>
            <person name="Williams K.H."/>
            <person name="Hubbard S.S."/>
            <person name="Banfield J.F."/>
        </authorList>
    </citation>
    <scope>NUCLEOTIDE SEQUENCE [LARGE SCALE GENOMIC DNA]</scope>
</reference>
<protein>
    <submittedName>
        <fullName evidence="1">Uncharacterized protein</fullName>
    </submittedName>
</protein>
<proteinExistence type="predicted"/>
<comment type="caution">
    <text evidence="1">The sequence shown here is derived from an EMBL/GenBank/DDBJ whole genome shotgun (WGS) entry which is preliminary data.</text>
</comment>
<organism evidence="1 2">
    <name type="scientific">Candidatus Nealsonbacteria bacterium RBG_13_38_11</name>
    <dbReference type="NCBI Taxonomy" id="1801662"/>
    <lineage>
        <taxon>Bacteria</taxon>
        <taxon>Candidatus Nealsoniibacteriota</taxon>
    </lineage>
</organism>
<evidence type="ECO:0000313" key="2">
    <source>
        <dbReference type="Proteomes" id="UP000176662"/>
    </source>
</evidence>
<dbReference type="EMBL" id="MHLX01000032">
    <property type="protein sequence ID" value="OGZ18509.1"/>
    <property type="molecule type" value="Genomic_DNA"/>
</dbReference>
<dbReference type="AlphaFoldDB" id="A0A1G2DY56"/>
<dbReference type="Proteomes" id="UP000176662">
    <property type="component" value="Unassembled WGS sequence"/>
</dbReference>
<name>A0A1G2DY56_9BACT</name>